<dbReference type="Proteomes" id="UP001165489">
    <property type="component" value="Unassembled WGS sequence"/>
</dbReference>
<dbReference type="Gene3D" id="1.10.287.130">
    <property type="match status" value="1"/>
</dbReference>
<dbReference type="GO" id="GO:0016301">
    <property type="term" value="F:kinase activity"/>
    <property type="evidence" value="ECO:0007669"/>
    <property type="project" value="UniProtKB-KW"/>
</dbReference>
<keyword evidence="6" id="KW-0418">Kinase</keyword>
<dbReference type="InterPro" id="IPR036097">
    <property type="entry name" value="HisK_dim/P_sf"/>
</dbReference>
<evidence type="ECO:0000259" key="5">
    <source>
        <dbReference type="PROSITE" id="PS50109"/>
    </source>
</evidence>
<evidence type="ECO:0000256" key="1">
    <source>
        <dbReference type="ARBA" id="ARBA00000085"/>
    </source>
</evidence>
<dbReference type="PANTHER" id="PTHR43547:SF2">
    <property type="entry name" value="HYBRID SIGNAL TRANSDUCTION HISTIDINE KINASE C"/>
    <property type="match status" value="1"/>
</dbReference>
<sequence>MVWIVAAFAITVQLVRIWVTYSTLQQQFHRDIKIALDKAVERYYFEIGTRTLSIETDSFEELSILDSEKTISKEPIEANKLVSGETNNAINSPRKKQMLVTISKDTVDLEELNNMLQTEIDFFELKSELGLVHYFKGGKNSEFKTSSDFRPKHKIFSNTRALPLNHQIELNYKPNFSYTLIQGGIEVLVSFIFLFLIIFALWKLYSLVKRQRDLVTLKNDFVNNISHEFKTPISAAKVAIEAAQRFNPQNDIEKNRKYLGVASNYLDQVSDMINRLLESASFESESDVFIKKKIDLVKLLMEIIEEFQLSHGSKKIEFLSKETFINTHADIFYLKRAIVNIVDNSMKYGGQEIKIKLETTRDNAILIISDNGTNLSKKEIPKVFEQFYRVPGENLRSIKGHGIGLYFSKKVIEAHSGTIELNLKNGWTDFIIKLPLRI</sequence>
<evidence type="ECO:0000313" key="6">
    <source>
        <dbReference type="EMBL" id="MCH7408182.1"/>
    </source>
</evidence>
<dbReference type="PANTHER" id="PTHR43547">
    <property type="entry name" value="TWO-COMPONENT HISTIDINE KINASE"/>
    <property type="match status" value="1"/>
</dbReference>
<accession>A0ABS9UVJ2</accession>
<dbReference type="EMBL" id="JAKZGP010000002">
    <property type="protein sequence ID" value="MCH7408182.1"/>
    <property type="molecule type" value="Genomic_DNA"/>
</dbReference>
<evidence type="ECO:0000313" key="7">
    <source>
        <dbReference type="Proteomes" id="UP001165489"/>
    </source>
</evidence>
<dbReference type="CDD" id="cd00082">
    <property type="entry name" value="HisKA"/>
    <property type="match status" value="1"/>
</dbReference>
<dbReference type="PROSITE" id="PS50109">
    <property type="entry name" value="HIS_KIN"/>
    <property type="match status" value="1"/>
</dbReference>
<dbReference type="RefSeq" id="WP_241346205.1">
    <property type="nucleotide sequence ID" value="NZ_JAKZGP010000002.1"/>
</dbReference>
<dbReference type="SMART" id="SM00388">
    <property type="entry name" value="HisKA"/>
    <property type="match status" value="1"/>
</dbReference>
<proteinExistence type="predicted"/>
<dbReference type="InterPro" id="IPR005467">
    <property type="entry name" value="His_kinase_dom"/>
</dbReference>
<feature type="transmembrane region" description="Helical" evidence="4">
    <location>
        <begin position="180"/>
        <end position="202"/>
    </location>
</feature>
<keyword evidence="4" id="KW-0812">Transmembrane</keyword>
<dbReference type="Gene3D" id="3.30.565.10">
    <property type="entry name" value="Histidine kinase-like ATPase, C-terminal domain"/>
    <property type="match status" value="1"/>
</dbReference>
<dbReference type="SUPFAM" id="SSF55874">
    <property type="entry name" value="ATPase domain of HSP90 chaperone/DNA topoisomerase II/histidine kinase"/>
    <property type="match status" value="1"/>
</dbReference>
<dbReference type="InterPro" id="IPR003661">
    <property type="entry name" value="HisK_dim/P_dom"/>
</dbReference>
<keyword evidence="3" id="KW-0597">Phosphoprotein</keyword>
<keyword evidence="4" id="KW-1133">Transmembrane helix</keyword>
<keyword evidence="6" id="KW-0808">Transferase</keyword>
<feature type="domain" description="Histidine kinase" evidence="5">
    <location>
        <begin position="224"/>
        <end position="438"/>
    </location>
</feature>
<dbReference type="PRINTS" id="PR00344">
    <property type="entry name" value="BCTRLSENSOR"/>
</dbReference>
<keyword evidence="4" id="KW-0472">Membrane</keyword>
<dbReference type="InterPro" id="IPR003594">
    <property type="entry name" value="HATPase_dom"/>
</dbReference>
<comment type="caution">
    <text evidence="6">The sequence shown here is derived from an EMBL/GenBank/DDBJ whole genome shotgun (WGS) entry which is preliminary data.</text>
</comment>
<comment type="catalytic activity">
    <reaction evidence="1">
        <text>ATP + protein L-histidine = ADP + protein N-phospho-L-histidine.</text>
        <dbReference type="EC" id="2.7.13.3"/>
    </reaction>
</comment>
<gene>
    <name evidence="6" type="ORF">MM239_02145</name>
</gene>
<keyword evidence="7" id="KW-1185">Reference proteome</keyword>
<dbReference type="InterPro" id="IPR036890">
    <property type="entry name" value="HATPase_C_sf"/>
</dbReference>
<dbReference type="SUPFAM" id="SSF47384">
    <property type="entry name" value="Homodimeric domain of signal transducing histidine kinase"/>
    <property type="match status" value="1"/>
</dbReference>
<dbReference type="SMART" id="SM00387">
    <property type="entry name" value="HATPase_c"/>
    <property type="match status" value="1"/>
</dbReference>
<evidence type="ECO:0000256" key="4">
    <source>
        <dbReference type="SAM" id="Phobius"/>
    </source>
</evidence>
<name>A0ABS9UVJ2_9BACT</name>
<evidence type="ECO:0000256" key="2">
    <source>
        <dbReference type="ARBA" id="ARBA00012438"/>
    </source>
</evidence>
<dbReference type="EC" id="2.7.13.3" evidence="2"/>
<dbReference type="Pfam" id="PF02518">
    <property type="entry name" value="HATPase_c"/>
    <property type="match status" value="1"/>
</dbReference>
<dbReference type="CDD" id="cd00075">
    <property type="entry name" value="HATPase"/>
    <property type="match status" value="1"/>
</dbReference>
<evidence type="ECO:0000256" key="3">
    <source>
        <dbReference type="ARBA" id="ARBA00022553"/>
    </source>
</evidence>
<organism evidence="6 7">
    <name type="scientific">Belliella filtrata</name>
    <dbReference type="NCBI Taxonomy" id="2923435"/>
    <lineage>
        <taxon>Bacteria</taxon>
        <taxon>Pseudomonadati</taxon>
        <taxon>Bacteroidota</taxon>
        <taxon>Cytophagia</taxon>
        <taxon>Cytophagales</taxon>
        <taxon>Cyclobacteriaceae</taxon>
        <taxon>Belliella</taxon>
    </lineage>
</organism>
<reference evidence="6" key="1">
    <citation type="submission" date="2022-03" db="EMBL/GenBank/DDBJ databases">
        <title>De novo assembled genomes of Belliella spp. (Cyclobacteriaceae) strains.</title>
        <authorList>
            <person name="Szabo A."/>
            <person name="Korponai K."/>
            <person name="Felfoldi T."/>
        </authorList>
    </citation>
    <scope>NUCLEOTIDE SEQUENCE</scope>
    <source>
        <strain evidence="6">DSM 111904</strain>
    </source>
</reference>
<dbReference type="Pfam" id="PF00512">
    <property type="entry name" value="HisKA"/>
    <property type="match status" value="1"/>
</dbReference>
<dbReference type="InterPro" id="IPR004358">
    <property type="entry name" value="Sig_transdc_His_kin-like_C"/>
</dbReference>
<protein>
    <recommendedName>
        <fullName evidence="2">histidine kinase</fullName>
        <ecNumber evidence="2">2.7.13.3</ecNumber>
    </recommendedName>
</protein>